<feature type="transmembrane region" description="Helical" evidence="1">
    <location>
        <begin position="396"/>
        <end position="415"/>
    </location>
</feature>
<feature type="transmembrane region" description="Helical" evidence="1">
    <location>
        <begin position="65"/>
        <end position="84"/>
    </location>
</feature>
<feature type="transmembrane region" description="Helical" evidence="1">
    <location>
        <begin position="200"/>
        <end position="222"/>
    </location>
</feature>
<feature type="transmembrane region" description="Helical" evidence="1">
    <location>
        <begin position="277"/>
        <end position="296"/>
    </location>
</feature>
<evidence type="ECO:0000313" key="3">
    <source>
        <dbReference type="Proteomes" id="UP000011185"/>
    </source>
</evidence>
<dbReference type="SUPFAM" id="SSF103473">
    <property type="entry name" value="MFS general substrate transporter"/>
    <property type="match status" value="1"/>
</dbReference>
<proteinExistence type="predicted"/>
<keyword evidence="1" id="KW-0812">Transmembrane</keyword>
<evidence type="ECO:0000256" key="1">
    <source>
        <dbReference type="SAM" id="Phobius"/>
    </source>
</evidence>
<feature type="transmembrane region" description="Helical" evidence="1">
    <location>
        <begin position="308"/>
        <end position="329"/>
    </location>
</feature>
<keyword evidence="1" id="KW-1133">Transmembrane helix</keyword>
<sequence length="417" mass="46775">MRKILLFHALRTFSPITPFITPFFVEKKQIKNTAFHNKVIPFFFISGFLASLVGPLFVEHFGEKTILIWDTVLDLVFLGCFFVIPNGRVAPLIVITCMHGASSSLGLLTKGMLYAEGGSREKMYSTFNIIKRVSSILSSWIGQDLFYACSEYSPSLVVSIVSTACCLLTAFFLTGTERKAKESFLNTAHMLTRDTFTRNYVFFGVLNIIASTIYISFAFYSASIFIERRKNTNLASNAVGRVLYYVLLPFRALSFLIIKALAPVMQVRYAPKYDQEKLIFGYIDGIAKIVSVLFSTLLTRTNYATRTLAYLCLFLVLCTIVCTFLMGYTSTLISSYLCFIVGATLSNTLLMLTHSGFNKAPHLATLLGVNLTVSSGIHIGISYFSKWKKMGAYHKMYLYLGTSVVLYAVALYVRWSD</sequence>
<feature type="transmembrane region" description="Helical" evidence="1">
    <location>
        <begin position="39"/>
        <end position="58"/>
    </location>
</feature>
<keyword evidence="3" id="KW-1185">Reference proteome</keyword>
<keyword evidence="1" id="KW-0472">Membrane</keyword>
<dbReference type="AlphaFoldDB" id="L7JTT6"/>
<feature type="transmembrane region" description="Helical" evidence="1">
    <location>
        <begin position="90"/>
        <end position="108"/>
    </location>
</feature>
<gene>
    <name evidence="2" type="ORF">THOM_2234</name>
</gene>
<dbReference type="InParanoid" id="L7JTT6"/>
<evidence type="ECO:0000313" key="2">
    <source>
        <dbReference type="EMBL" id="ELQ74834.1"/>
    </source>
</evidence>
<dbReference type="OrthoDB" id="2191737at2759"/>
<dbReference type="EMBL" id="JH994017">
    <property type="protein sequence ID" value="ELQ74834.1"/>
    <property type="molecule type" value="Genomic_DNA"/>
</dbReference>
<dbReference type="InterPro" id="IPR036259">
    <property type="entry name" value="MFS_trans_sf"/>
</dbReference>
<protein>
    <submittedName>
        <fullName evidence="2">Major Facilitator Superfamily (MFS)</fullName>
    </submittedName>
</protein>
<feature type="transmembrane region" description="Helical" evidence="1">
    <location>
        <begin position="336"/>
        <end position="357"/>
    </location>
</feature>
<dbReference type="Proteomes" id="UP000011185">
    <property type="component" value="Unassembled WGS sequence"/>
</dbReference>
<name>L7JTT6_TRAHO</name>
<reference evidence="2 3" key="1">
    <citation type="journal article" date="2012" name="PLoS Pathog.">
        <title>The genome of the obligate intracellular parasite Trachipleistophora hominis: new insights into microsporidian genome dynamics and reductive evolution.</title>
        <authorList>
            <person name="Heinz E."/>
            <person name="Williams T.A."/>
            <person name="Nakjang S."/>
            <person name="Noel C.J."/>
            <person name="Swan D.C."/>
            <person name="Goldberg A.V."/>
            <person name="Harris S.R."/>
            <person name="Weinmaier T."/>
            <person name="Markert S."/>
            <person name="Becher D."/>
            <person name="Bernhardt J."/>
            <person name="Dagan T."/>
            <person name="Hacker C."/>
            <person name="Lucocq J.M."/>
            <person name="Schweder T."/>
            <person name="Rattei T."/>
            <person name="Hall N."/>
            <person name="Hirt R.P."/>
            <person name="Embley T.M."/>
        </authorList>
    </citation>
    <scope>NUCLEOTIDE SEQUENCE [LARGE SCALE GENOMIC DNA]</scope>
</reference>
<organism evidence="2 3">
    <name type="scientific">Trachipleistophora hominis</name>
    <name type="common">Microsporidian parasite</name>
    <dbReference type="NCBI Taxonomy" id="72359"/>
    <lineage>
        <taxon>Eukaryota</taxon>
        <taxon>Fungi</taxon>
        <taxon>Fungi incertae sedis</taxon>
        <taxon>Microsporidia</taxon>
        <taxon>Pleistophoridae</taxon>
        <taxon>Trachipleistophora</taxon>
    </lineage>
</organism>
<dbReference type="HOGENOM" id="CLU_051363_0_0_1"/>
<dbReference type="Gene3D" id="1.20.1250.20">
    <property type="entry name" value="MFS general substrate transporter like domains"/>
    <property type="match status" value="1"/>
</dbReference>
<dbReference type="OMA" id="CFRIYID"/>
<dbReference type="VEuPathDB" id="MicrosporidiaDB:THOM_2234"/>
<feature type="transmembrane region" description="Helical" evidence="1">
    <location>
        <begin position="154"/>
        <end position="173"/>
    </location>
</feature>
<accession>L7JTT6</accession>
<feature type="transmembrane region" description="Helical" evidence="1">
    <location>
        <begin position="242"/>
        <end position="265"/>
    </location>
</feature>
<feature type="transmembrane region" description="Helical" evidence="1">
    <location>
        <begin position="363"/>
        <end position="384"/>
    </location>
</feature>